<dbReference type="GO" id="GO:0008360">
    <property type="term" value="P:regulation of cell shape"/>
    <property type="evidence" value="ECO:0007669"/>
    <property type="project" value="UniProtKB-UniRule"/>
</dbReference>
<dbReference type="GO" id="GO:0071555">
    <property type="term" value="P:cell wall organization"/>
    <property type="evidence" value="ECO:0007669"/>
    <property type="project" value="UniProtKB-UniRule"/>
</dbReference>
<accession>A0A4R6A822</accession>
<evidence type="ECO:0000313" key="9">
    <source>
        <dbReference type="EMBL" id="TDL78388.1"/>
    </source>
</evidence>
<name>A0A4R6A822_9RHOB</name>
<dbReference type="InterPro" id="IPR038063">
    <property type="entry name" value="Transpep_catalytic_dom"/>
</dbReference>
<dbReference type="UniPathway" id="UPA00219"/>
<dbReference type="Pfam" id="PF03734">
    <property type="entry name" value="YkuD"/>
    <property type="match status" value="1"/>
</dbReference>
<evidence type="ECO:0000256" key="6">
    <source>
        <dbReference type="ARBA" id="ARBA00023316"/>
    </source>
</evidence>
<dbReference type="PANTHER" id="PTHR38589">
    <property type="entry name" value="BLR0621 PROTEIN"/>
    <property type="match status" value="1"/>
</dbReference>
<feature type="active site" description="Proton donor/acceptor" evidence="7">
    <location>
        <position position="123"/>
    </location>
</feature>
<keyword evidence="6 7" id="KW-0961">Cell wall biogenesis/degradation</keyword>
<dbReference type="RefSeq" id="WP_133397061.1">
    <property type="nucleotide sequence ID" value="NZ_SNAA01000011.1"/>
</dbReference>
<gene>
    <name evidence="9" type="ORF">E2L08_10625</name>
</gene>
<evidence type="ECO:0000256" key="4">
    <source>
        <dbReference type="ARBA" id="ARBA00022960"/>
    </source>
</evidence>
<keyword evidence="4 7" id="KW-0133">Cell shape</keyword>
<dbReference type="EMBL" id="SNAA01000011">
    <property type="protein sequence ID" value="TDL78388.1"/>
    <property type="molecule type" value="Genomic_DNA"/>
</dbReference>
<dbReference type="Gene3D" id="2.40.440.10">
    <property type="entry name" value="L,D-transpeptidase catalytic domain-like"/>
    <property type="match status" value="1"/>
</dbReference>
<dbReference type="OrthoDB" id="9804204at2"/>
<comment type="caution">
    <text evidence="9">The sequence shown here is derived from an EMBL/GenBank/DDBJ whole genome shotgun (WGS) entry which is preliminary data.</text>
</comment>
<reference evidence="9 10" key="1">
    <citation type="submission" date="2019-03" db="EMBL/GenBank/DDBJ databases">
        <title>Primorskyibacter sp. SS33 isolated from sediments.</title>
        <authorList>
            <person name="Xunke S."/>
        </authorList>
    </citation>
    <scope>NUCLEOTIDE SEQUENCE [LARGE SCALE GENOMIC DNA]</scope>
    <source>
        <strain evidence="9 10">SS33</strain>
    </source>
</reference>
<feature type="active site" description="Nucleophile" evidence="7">
    <location>
        <position position="135"/>
    </location>
</feature>
<dbReference type="PROSITE" id="PS52029">
    <property type="entry name" value="LD_TPASE"/>
    <property type="match status" value="1"/>
</dbReference>
<feature type="domain" description="L,D-TPase catalytic" evidence="8">
    <location>
        <begin position="1"/>
        <end position="159"/>
    </location>
</feature>
<dbReference type="InterPro" id="IPR005490">
    <property type="entry name" value="LD_TPept_cat_dom"/>
</dbReference>
<dbReference type="GO" id="GO:0004180">
    <property type="term" value="F:carboxypeptidase activity"/>
    <property type="evidence" value="ECO:0007669"/>
    <property type="project" value="UniProtKB-ARBA"/>
</dbReference>
<keyword evidence="10" id="KW-1185">Reference proteome</keyword>
<keyword evidence="3" id="KW-0808">Transferase</keyword>
<dbReference type="Proteomes" id="UP000295701">
    <property type="component" value="Unassembled WGS sequence"/>
</dbReference>
<dbReference type="PANTHER" id="PTHR38589:SF1">
    <property type="entry name" value="BLR0621 PROTEIN"/>
    <property type="match status" value="1"/>
</dbReference>
<evidence type="ECO:0000256" key="5">
    <source>
        <dbReference type="ARBA" id="ARBA00022984"/>
    </source>
</evidence>
<organism evidence="9 10">
    <name type="scientific">Palleronia sediminis</name>
    <dbReference type="NCBI Taxonomy" id="2547833"/>
    <lineage>
        <taxon>Bacteria</taxon>
        <taxon>Pseudomonadati</taxon>
        <taxon>Pseudomonadota</taxon>
        <taxon>Alphaproteobacteria</taxon>
        <taxon>Rhodobacterales</taxon>
        <taxon>Roseobacteraceae</taxon>
        <taxon>Palleronia</taxon>
    </lineage>
</organism>
<keyword evidence="5 7" id="KW-0573">Peptidoglycan synthesis</keyword>
<evidence type="ECO:0000256" key="7">
    <source>
        <dbReference type="PROSITE-ProRule" id="PRU01373"/>
    </source>
</evidence>
<evidence type="ECO:0000256" key="1">
    <source>
        <dbReference type="ARBA" id="ARBA00004752"/>
    </source>
</evidence>
<comment type="similarity">
    <text evidence="2">Belongs to the YkuD family.</text>
</comment>
<protein>
    <recommendedName>
        <fullName evidence="8">L,D-TPase catalytic domain-containing protein</fullName>
    </recommendedName>
</protein>
<evidence type="ECO:0000256" key="3">
    <source>
        <dbReference type="ARBA" id="ARBA00022679"/>
    </source>
</evidence>
<evidence type="ECO:0000256" key="2">
    <source>
        <dbReference type="ARBA" id="ARBA00005992"/>
    </source>
</evidence>
<dbReference type="SUPFAM" id="SSF141523">
    <property type="entry name" value="L,D-transpeptidase catalytic domain-like"/>
    <property type="match status" value="1"/>
</dbReference>
<dbReference type="AlphaFoldDB" id="A0A4R6A822"/>
<dbReference type="GO" id="GO:0009252">
    <property type="term" value="P:peptidoglycan biosynthetic process"/>
    <property type="evidence" value="ECO:0007669"/>
    <property type="project" value="UniProtKB-UniPathway"/>
</dbReference>
<evidence type="ECO:0000259" key="8">
    <source>
        <dbReference type="PROSITE" id="PS52029"/>
    </source>
</evidence>
<sequence>MRLTTRGLFAHGRNLPCTIGRGGITADKREGDGATPAGHHRIAGMFHRADRLRAPAPWSRPIGPRDLWSDDPRATDYNSAVRAPYGFSAERLWRADPVYDVVIVLDWNLAAPVAGRGSAIFLHAWRRRGAATEGCIALSRGDLLWLATRVQPGDVLRVDQLAGRSPKMAEPTRT</sequence>
<proteinExistence type="inferred from homology"/>
<dbReference type="GO" id="GO:0016740">
    <property type="term" value="F:transferase activity"/>
    <property type="evidence" value="ECO:0007669"/>
    <property type="project" value="UniProtKB-KW"/>
</dbReference>
<dbReference type="CDD" id="cd16913">
    <property type="entry name" value="YkuD_like"/>
    <property type="match status" value="1"/>
</dbReference>
<evidence type="ECO:0000313" key="10">
    <source>
        <dbReference type="Proteomes" id="UP000295701"/>
    </source>
</evidence>
<comment type="pathway">
    <text evidence="1 7">Cell wall biogenesis; peptidoglycan biosynthesis.</text>
</comment>